<dbReference type="EMBL" id="JAKKPZ010000034">
    <property type="protein sequence ID" value="KAI1708702.1"/>
    <property type="molecule type" value="Genomic_DNA"/>
</dbReference>
<keyword evidence="1" id="KW-0732">Signal</keyword>
<proteinExistence type="predicted"/>
<evidence type="ECO:0000313" key="3">
    <source>
        <dbReference type="Proteomes" id="UP001201812"/>
    </source>
</evidence>
<protein>
    <recommendedName>
        <fullName evidence="4">Saposin B-type domain-containing protein</fullName>
    </recommendedName>
</protein>
<dbReference type="AlphaFoldDB" id="A0AAD4R452"/>
<organism evidence="2 3">
    <name type="scientific">Ditylenchus destructor</name>
    <dbReference type="NCBI Taxonomy" id="166010"/>
    <lineage>
        <taxon>Eukaryota</taxon>
        <taxon>Metazoa</taxon>
        <taxon>Ecdysozoa</taxon>
        <taxon>Nematoda</taxon>
        <taxon>Chromadorea</taxon>
        <taxon>Rhabditida</taxon>
        <taxon>Tylenchina</taxon>
        <taxon>Tylenchomorpha</taxon>
        <taxon>Sphaerularioidea</taxon>
        <taxon>Anguinidae</taxon>
        <taxon>Anguininae</taxon>
        <taxon>Ditylenchus</taxon>
    </lineage>
</organism>
<feature type="chain" id="PRO_5041997692" description="Saposin B-type domain-containing protein" evidence="1">
    <location>
        <begin position="27"/>
        <end position="134"/>
    </location>
</feature>
<evidence type="ECO:0000313" key="2">
    <source>
        <dbReference type="EMBL" id="KAI1708702.1"/>
    </source>
</evidence>
<keyword evidence="3" id="KW-1185">Reference proteome</keyword>
<name>A0AAD4R452_9BILA</name>
<feature type="signal peptide" evidence="1">
    <location>
        <begin position="1"/>
        <end position="26"/>
    </location>
</feature>
<accession>A0AAD4R452</accession>
<sequence length="134" mass="15080">MKFAQVSNPVFRTLVVLVFCLWVCNGIGYARKYLSCDDCKKAMTRIAKVLGKGVKARDQFVKDYKKLIESEPTCNKDIACCSEDVDNCAKDIFSYARNEKNTYLYPEIACLVINSCDVKVEPVSTEPSKTETPV</sequence>
<evidence type="ECO:0000256" key="1">
    <source>
        <dbReference type="SAM" id="SignalP"/>
    </source>
</evidence>
<reference evidence="2" key="1">
    <citation type="submission" date="2022-01" db="EMBL/GenBank/DDBJ databases">
        <title>Genome Sequence Resource for Two Populations of Ditylenchus destructor, the Migratory Endoparasitic Phytonematode.</title>
        <authorList>
            <person name="Zhang H."/>
            <person name="Lin R."/>
            <person name="Xie B."/>
        </authorList>
    </citation>
    <scope>NUCLEOTIDE SEQUENCE</scope>
    <source>
        <strain evidence="2">BazhouSP</strain>
    </source>
</reference>
<dbReference type="Proteomes" id="UP001201812">
    <property type="component" value="Unassembled WGS sequence"/>
</dbReference>
<evidence type="ECO:0008006" key="4">
    <source>
        <dbReference type="Google" id="ProtNLM"/>
    </source>
</evidence>
<gene>
    <name evidence="2" type="ORF">DdX_11781</name>
</gene>
<comment type="caution">
    <text evidence="2">The sequence shown here is derived from an EMBL/GenBank/DDBJ whole genome shotgun (WGS) entry which is preliminary data.</text>
</comment>